<dbReference type="Pfam" id="PF03959">
    <property type="entry name" value="FSH1"/>
    <property type="match status" value="1"/>
</dbReference>
<dbReference type="InterPro" id="IPR005645">
    <property type="entry name" value="FSH-like_dom"/>
</dbReference>
<comment type="caution">
    <text evidence="2">The sequence shown here is derived from an EMBL/GenBank/DDBJ whole genome shotgun (WGS) entry which is preliminary data.</text>
</comment>
<dbReference type="SUPFAM" id="SSF53474">
    <property type="entry name" value="alpha/beta-Hydrolases"/>
    <property type="match status" value="1"/>
</dbReference>
<dbReference type="PROSITE" id="PS50206">
    <property type="entry name" value="RHODANESE_3"/>
    <property type="match status" value="1"/>
</dbReference>
<dbReference type="SUPFAM" id="SSF52821">
    <property type="entry name" value="Rhodanese/Cell cycle control phosphatase"/>
    <property type="match status" value="1"/>
</dbReference>
<dbReference type="AlphaFoldDB" id="A0AAP0AW99"/>
<evidence type="ECO:0000259" key="1">
    <source>
        <dbReference type="PROSITE" id="PS50206"/>
    </source>
</evidence>
<dbReference type="FunFam" id="3.30.70.100:FF:000045">
    <property type="entry name" value="Rhodanese-like domain-containing protein 6"/>
    <property type="match status" value="1"/>
</dbReference>
<evidence type="ECO:0000313" key="2">
    <source>
        <dbReference type="EMBL" id="KAK8916955.1"/>
    </source>
</evidence>
<name>A0AAP0AW99_9ASPA</name>
<dbReference type="Pfam" id="PF00581">
    <property type="entry name" value="Rhodanese"/>
    <property type="match status" value="1"/>
</dbReference>
<protein>
    <submittedName>
        <fullName evidence="2">Rhodanese-like domain-containing protein 6</fullName>
    </submittedName>
</protein>
<organism evidence="2 3">
    <name type="scientific">Platanthera zijinensis</name>
    <dbReference type="NCBI Taxonomy" id="2320716"/>
    <lineage>
        <taxon>Eukaryota</taxon>
        <taxon>Viridiplantae</taxon>
        <taxon>Streptophyta</taxon>
        <taxon>Embryophyta</taxon>
        <taxon>Tracheophyta</taxon>
        <taxon>Spermatophyta</taxon>
        <taxon>Magnoliopsida</taxon>
        <taxon>Liliopsida</taxon>
        <taxon>Asparagales</taxon>
        <taxon>Orchidaceae</taxon>
        <taxon>Orchidoideae</taxon>
        <taxon>Orchideae</taxon>
        <taxon>Orchidinae</taxon>
        <taxon>Platanthera</taxon>
    </lineage>
</organism>
<dbReference type="InterPro" id="IPR001763">
    <property type="entry name" value="Rhodanese-like_dom"/>
</dbReference>
<dbReference type="Gene3D" id="3.40.50.1820">
    <property type="entry name" value="alpha/beta hydrolase"/>
    <property type="match status" value="1"/>
</dbReference>
<dbReference type="Gene3D" id="3.30.70.100">
    <property type="match status" value="1"/>
</dbReference>
<dbReference type="SMART" id="SM00450">
    <property type="entry name" value="RHOD"/>
    <property type="match status" value="1"/>
</dbReference>
<dbReference type="FunFam" id="3.40.50.1820:FF:000073">
    <property type="entry name" value="esterase OVCA2 isoform X6"/>
    <property type="match status" value="1"/>
</dbReference>
<accession>A0AAP0AW99</accession>
<dbReference type="Pfam" id="PF17773">
    <property type="entry name" value="UPF0176_N"/>
    <property type="match status" value="1"/>
</dbReference>
<dbReference type="Gene3D" id="3.40.250.10">
    <property type="entry name" value="Rhodanese-like domain"/>
    <property type="match status" value="1"/>
</dbReference>
<dbReference type="CDD" id="cd01518">
    <property type="entry name" value="RHOD_YceA"/>
    <property type="match status" value="1"/>
</dbReference>
<dbReference type="PANTHER" id="PTHR43268">
    <property type="entry name" value="THIOSULFATE SULFURTRANSFERASE/RHODANESE-LIKE DOMAIN-CONTAINING PROTEIN 2"/>
    <property type="match status" value="1"/>
</dbReference>
<dbReference type="FunFam" id="3.40.250.10:FF:000022">
    <property type="entry name" value="Thiosulfate sulfurtransferase/rhodanese-like domain-containing protein 2"/>
    <property type="match status" value="1"/>
</dbReference>
<gene>
    <name evidence="2" type="primary">STR6</name>
    <name evidence="2" type="ORF">KSP39_PZI023241</name>
</gene>
<dbReference type="InterPro" id="IPR040503">
    <property type="entry name" value="TRHO_N"/>
</dbReference>
<feature type="domain" description="Rhodanese" evidence="1">
    <location>
        <begin position="163"/>
        <end position="263"/>
    </location>
</feature>
<reference evidence="2 3" key="1">
    <citation type="journal article" date="2022" name="Nat. Plants">
        <title>Genomes of leafy and leafless Platanthera orchids illuminate the evolution of mycoheterotrophy.</title>
        <authorList>
            <person name="Li M.H."/>
            <person name="Liu K.W."/>
            <person name="Li Z."/>
            <person name="Lu H.C."/>
            <person name="Ye Q.L."/>
            <person name="Zhang D."/>
            <person name="Wang J.Y."/>
            <person name="Li Y.F."/>
            <person name="Zhong Z.M."/>
            <person name="Liu X."/>
            <person name="Yu X."/>
            <person name="Liu D.K."/>
            <person name="Tu X.D."/>
            <person name="Liu B."/>
            <person name="Hao Y."/>
            <person name="Liao X.Y."/>
            <person name="Jiang Y.T."/>
            <person name="Sun W.H."/>
            <person name="Chen J."/>
            <person name="Chen Y.Q."/>
            <person name="Ai Y."/>
            <person name="Zhai J.W."/>
            <person name="Wu S.S."/>
            <person name="Zhou Z."/>
            <person name="Hsiao Y.Y."/>
            <person name="Wu W.L."/>
            <person name="Chen Y.Y."/>
            <person name="Lin Y.F."/>
            <person name="Hsu J.L."/>
            <person name="Li C.Y."/>
            <person name="Wang Z.W."/>
            <person name="Zhao X."/>
            <person name="Zhong W.Y."/>
            <person name="Ma X.K."/>
            <person name="Ma L."/>
            <person name="Huang J."/>
            <person name="Chen G.Z."/>
            <person name="Huang M.Z."/>
            <person name="Huang L."/>
            <person name="Peng D.H."/>
            <person name="Luo Y.B."/>
            <person name="Zou S.Q."/>
            <person name="Chen S.P."/>
            <person name="Lan S."/>
            <person name="Tsai W.C."/>
            <person name="Van de Peer Y."/>
            <person name="Liu Z.J."/>
        </authorList>
    </citation>
    <scope>NUCLEOTIDE SEQUENCE [LARGE SCALE GENOMIC DNA]</scope>
    <source>
        <strain evidence="2">Lor287</strain>
    </source>
</reference>
<proteinExistence type="predicted"/>
<dbReference type="InterPro" id="IPR036873">
    <property type="entry name" value="Rhodanese-like_dom_sf"/>
</dbReference>
<dbReference type="InterPro" id="IPR020936">
    <property type="entry name" value="TrhO"/>
</dbReference>
<dbReference type="InterPro" id="IPR029058">
    <property type="entry name" value="AB_hydrolase_fold"/>
</dbReference>
<keyword evidence="3" id="KW-1185">Reference proteome</keyword>
<dbReference type="InterPro" id="IPR022111">
    <property type="entry name" value="Rhodanese_C"/>
</dbReference>
<evidence type="ECO:0000313" key="3">
    <source>
        <dbReference type="Proteomes" id="UP001418222"/>
    </source>
</evidence>
<dbReference type="Proteomes" id="UP001418222">
    <property type="component" value="Unassembled WGS sequence"/>
</dbReference>
<dbReference type="EMBL" id="JBBWWQ010000020">
    <property type="protein sequence ID" value="KAK8916955.1"/>
    <property type="molecule type" value="Genomic_DNA"/>
</dbReference>
<dbReference type="Pfam" id="PF12368">
    <property type="entry name" value="Rhodanese_C"/>
    <property type="match status" value="1"/>
</dbReference>
<dbReference type="PANTHER" id="PTHR43268:SF6">
    <property type="entry name" value="THIOSULFATE SULFURTRANSFERASE_RHODANESE-LIKE DOMAIN-CONTAINING PROTEIN 2"/>
    <property type="match status" value="1"/>
</dbReference>
<sequence length="612" mass="68285">MEENGDGRDAEPYGVLLYYKYTSIHDVASLAGFYDTHCRSLDLFGRIRVGFDGVNATIGGKFSALEKHISVMRSNSLFDGTDFKLASCGHPSNENIARECGFTSLSVRVVKELVTFRSDPLLKSPPISNAGKHLSATEFHHVLFQGSKCAADGNALDCQERMQSEDLVLLDARNAYETRIGKFKTTNIDALDPEIRQYSDLALWIDKHSESLRNKNVLMYCTGGIRCEMASSYIRSKGAGFENVFQLYGGIQRYLEQFPDGGYFKGKNFVFDHRISVGSRNTDVLGTCLLCGSPFDDYSSRSRCSYCRMLVLVCHSCQGICTEKYICELCQKHDNGEKPKLKESIDATAETEPETLHNNNERPHLQLSVSDQHRKLRILCLHGFRQNASSFKGRTSSLSKKLRSYVEFKFVDAPHELPLLHQPTKSCPGQIPPSPSENCRRRFAWLISPNSSSSDESSSWRIVDQPFDPLQYKTQTEGFEVSNHCLQDLISTMGPFDGILGFSQGAALAALFCEEQQRGNGRVSDFRFAVLCSGYSAASNVPDGGFIKCASLHVFGDGGGGRDRQINHEASRELVDLFDKNSSVTVEHDMGHIIPTKSPYIDQMKAFFMSFL</sequence>